<keyword evidence="1" id="KW-0812">Transmembrane</keyword>
<keyword evidence="1" id="KW-0472">Membrane</keyword>
<accession>A0A1H8BQI9</accession>
<gene>
    <name evidence="3" type="ORF">SAMN05216180_2031</name>
</gene>
<dbReference type="InterPro" id="IPR006976">
    <property type="entry name" value="VanZ-like"/>
</dbReference>
<feature type="transmembrane region" description="Helical" evidence="1">
    <location>
        <begin position="137"/>
        <end position="156"/>
    </location>
</feature>
<dbReference type="AlphaFoldDB" id="A0A1H8BQI9"/>
<proteinExistence type="predicted"/>
<protein>
    <submittedName>
        <fullName evidence="3">VanZ like family protein</fullName>
    </submittedName>
</protein>
<keyword evidence="4" id="KW-1185">Reference proteome</keyword>
<dbReference type="Pfam" id="PF04892">
    <property type="entry name" value="VanZ"/>
    <property type="match status" value="1"/>
</dbReference>
<feature type="transmembrane region" description="Helical" evidence="1">
    <location>
        <begin position="100"/>
        <end position="117"/>
    </location>
</feature>
<evidence type="ECO:0000313" key="4">
    <source>
        <dbReference type="Proteomes" id="UP000199158"/>
    </source>
</evidence>
<dbReference type="NCBIfam" id="NF037970">
    <property type="entry name" value="vanZ_1"/>
    <property type="match status" value="1"/>
</dbReference>
<evidence type="ECO:0000313" key="3">
    <source>
        <dbReference type="EMBL" id="SEM84809.1"/>
    </source>
</evidence>
<feature type="domain" description="VanZ-like" evidence="2">
    <location>
        <begin position="22"/>
        <end position="152"/>
    </location>
</feature>
<feature type="transmembrane region" description="Helical" evidence="1">
    <location>
        <begin position="14"/>
        <end position="34"/>
    </location>
</feature>
<name>A0A1H8BQI9_9FIRM</name>
<keyword evidence="1" id="KW-1133">Transmembrane helix</keyword>
<dbReference type="EMBL" id="FOCG01000001">
    <property type="protein sequence ID" value="SEM84809.1"/>
    <property type="molecule type" value="Genomic_DNA"/>
</dbReference>
<reference evidence="3 4" key="1">
    <citation type="submission" date="2016-10" db="EMBL/GenBank/DDBJ databases">
        <authorList>
            <person name="de Groot N.N."/>
        </authorList>
    </citation>
    <scope>NUCLEOTIDE SEQUENCE [LARGE SCALE GENOMIC DNA]</scope>
    <source>
        <strain evidence="3 4">CGMCC 1.5070</strain>
    </source>
</reference>
<sequence>MLTQKENNIQKSKLVLAMRVLFIIATFATILFIFSNSVEIAEISGGKSALVTQWLNSVLQSLGFGFQFTEHIVRKLAHFAEFALLGFWMMLTLRVYTRRILSHITIPLFFGLLIPVLDETLQMFVDGRSSQVRDVLIDFSGVMAGIACALFLLLLVRMLQVLHKNKADL</sequence>
<organism evidence="3 4">
    <name type="scientific">Hydrogenoanaerobacterium saccharovorans</name>
    <dbReference type="NCBI Taxonomy" id="474960"/>
    <lineage>
        <taxon>Bacteria</taxon>
        <taxon>Bacillati</taxon>
        <taxon>Bacillota</taxon>
        <taxon>Clostridia</taxon>
        <taxon>Eubacteriales</taxon>
        <taxon>Oscillospiraceae</taxon>
        <taxon>Hydrogenoanaerobacterium</taxon>
    </lineage>
</organism>
<dbReference type="Proteomes" id="UP000199158">
    <property type="component" value="Unassembled WGS sequence"/>
</dbReference>
<dbReference type="OrthoDB" id="291892at2"/>
<evidence type="ECO:0000259" key="2">
    <source>
        <dbReference type="Pfam" id="PF04892"/>
    </source>
</evidence>
<evidence type="ECO:0000256" key="1">
    <source>
        <dbReference type="SAM" id="Phobius"/>
    </source>
</evidence>
<dbReference type="RefSeq" id="WP_092754152.1">
    <property type="nucleotide sequence ID" value="NZ_FOCG01000001.1"/>
</dbReference>
<dbReference type="STRING" id="474960.SAMN05216180_2031"/>